<dbReference type="KEGG" id="sacn:SacN8_06035"/>
<organism evidence="2">
    <name type="scientific">Sulfolobus acidocaldarius N8</name>
    <dbReference type="NCBI Taxonomy" id="1028566"/>
    <lineage>
        <taxon>Archaea</taxon>
        <taxon>Thermoproteota</taxon>
        <taxon>Thermoprotei</taxon>
        <taxon>Sulfolobales</taxon>
        <taxon>Sulfolobaceae</taxon>
        <taxon>Sulfolobus</taxon>
    </lineage>
</organism>
<dbReference type="HOGENOM" id="CLU_3353962_0_0_2"/>
<accession>M1IQX7</accession>
<sequence>MKMGGNVKNSRLKTTVSYLWQVYVKTLQEIEIIGKT</sequence>
<evidence type="ECO:0000313" key="2">
    <source>
        <dbReference type="Proteomes" id="UP000011281"/>
    </source>
</evidence>
<dbReference type="AlphaFoldDB" id="M1IQX7"/>
<proteinExistence type="predicted"/>
<evidence type="ECO:0000313" key="1">
    <source>
        <dbReference type="EMBL" id="AGE71172.1"/>
    </source>
</evidence>
<dbReference type="EMBL" id="CP002817">
    <property type="protein sequence ID" value="AGE71172.1"/>
    <property type="molecule type" value="Genomic_DNA"/>
</dbReference>
<protein>
    <submittedName>
        <fullName evidence="1">Uncharacterized protein</fullName>
    </submittedName>
</protein>
<gene>
    <name evidence="1" type="ORF">SacN8_06035</name>
</gene>
<name>M1IQX7_9CREN</name>
<reference evidence="1 2" key="1">
    <citation type="journal article" date="2012" name="ISME J.">
        <title>Genomic evidence of rapid, global-scale gene flow in a Sulfolobus species.</title>
        <authorList>
            <person name="Mao D."/>
            <person name="Grogan D."/>
        </authorList>
    </citation>
    <scope>NUCLEOTIDE SEQUENCE [LARGE SCALE GENOMIC DNA]</scope>
    <source>
        <strain evidence="1 2">N8</strain>
    </source>
</reference>
<dbReference type="Proteomes" id="UP000011281">
    <property type="component" value="Chromosome"/>
</dbReference>